<keyword evidence="2" id="KW-1185">Reference proteome</keyword>
<name>A0A067FJE0_CITSI</name>
<evidence type="ECO:0000313" key="2">
    <source>
        <dbReference type="Proteomes" id="UP000027120"/>
    </source>
</evidence>
<dbReference type="InterPro" id="IPR013815">
    <property type="entry name" value="ATP_grasp_subdomain_1"/>
</dbReference>
<protein>
    <submittedName>
        <fullName evidence="1">Uncharacterized protein</fullName>
    </submittedName>
</protein>
<dbReference type="Gene3D" id="3.30.1490.20">
    <property type="entry name" value="ATP-grasp fold, A domain"/>
    <property type="match status" value="1"/>
</dbReference>
<dbReference type="AlphaFoldDB" id="A0A067FJE0"/>
<feature type="non-terminal residue" evidence="1">
    <location>
        <position position="71"/>
    </location>
</feature>
<organism evidence="1 2">
    <name type="scientific">Citrus sinensis</name>
    <name type="common">Sweet orange</name>
    <name type="synonym">Citrus aurantium var. sinensis</name>
    <dbReference type="NCBI Taxonomy" id="2711"/>
    <lineage>
        <taxon>Eukaryota</taxon>
        <taxon>Viridiplantae</taxon>
        <taxon>Streptophyta</taxon>
        <taxon>Embryophyta</taxon>
        <taxon>Tracheophyta</taxon>
        <taxon>Spermatophyta</taxon>
        <taxon>Magnoliopsida</taxon>
        <taxon>eudicotyledons</taxon>
        <taxon>Gunneridae</taxon>
        <taxon>Pentapetalae</taxon>
        <taxon>rosids</taxon>
        <taxon>malvids</taxon>
        <taxon>Sapindales</taxon>
        <taxon>Rutaceae</taxon>
        <taxon>Aurantioideae</taxon>
        <taxon>Citrus</taxon>
    </lineage>
</organism>
<evidence type="ECO:0000313" key="1">
    <source>
        <dbReference type="EMBL" id="KDO63306.1"/>
    </source>
</evidence>
<sequence>MSKQGFITVPSFLLQGSEVNESELSNWFVTNKLDPNSGKVVVKPTRAGSSIGVTVAYGVIDSLKKAKGIIL</sequence>
<dbReference type="PANTHER" id="PTHR23132">
    <property type="entry name" value="D-ALANINE--D-ALANINE LIGASE"/>
    <property type="match status" value="1"/>
</dbReference>
<proteinExistence type="predicted"/>
<dbReference type="Proteomes" id="UP000027120">
    <property type="component" value="Unassembled WGS sequence"/>
</dbReference>
<accession>A0A067FJE0</accession>
<dbReference type="GO" id="GO:0005524">
    <property type="term" value="F:ATP binding"/>
    <property type="evidence" value="ECO:0007669"/>
    <property type="project" value="InterPro"/>
</dbReference>
<dbReference type="PANTHER" id="PTHR23132:SF0">
    <property type="entry name" value="D-ALANINE-D-ALANINE LIGASE FAMILY"/>
    <property type="match status" value="1"/>
</dbReference>
<reference evidence="1 2" key="1">
    <citation type="submission" date="2014-04" db="EMBL/GenBank/DDBJ databases">
        <authorList>
            <consortium name="International Citrus Genome Consortium"/>
            <person name="Gmitter F."/>
            <person name="Chen C."/>
            <person name="Farmerie W."/>
            <person name="Harkins T."/>
            <person name="Desany B."/>
            <person name="Mohiuddin M."/>
            <person name="Kodira C."/>
            <person name="Borodovsky M."/>
            <person name="Lomsadze A."/>
            <person name="Burns P."/>
            <person name="Jenkins J."/>
            <person name="Prochnik S."/>
            <person name="Shu S."/>
            <person name="Chapman J."/>
            <person name="Pitluck S."/>
            <person name="Schmutz J."/>
            <person name="Rokhsar D."/>
        </authorList>
    </citation>
    <scope>NUCLEOTIDE SEQUENCE</scope>
</reference>
<dbReference type="EMBL" id="KK784914">
    <property type="protein sequence ID" value="KDO63306.1"/>
    <property type="molecule type" value="Genomic_DNA"/>
</dbReference>
<gene>
    <name evidence="1" type="ORF">CISIN_1g0022071mg</name>
</gene>